<dbReference type="Proteomes" id="UP000076871">
    <property type="component" value="Unassembled WGS sequence"/>
</dbReference>
<evidence type="ECO:0000313" key="2">
    <source>
        <dbReference type="EMBL" id="KZT07981.1"/>
    </source>
</evidence>
<protein>
    <submittedName>
        <fullName evidence="2">Uncharacterized protein</fullName>
    </submittedName>
</protein>
<reference evidence="2 3" key="1">
    <citation type="journal article" date="2016" name="Mol. Biol. Evol.">
        <title>Comparative Genomics of Early-Diverging Mushroom-Forming Fungi Provides Insights into the Origins of Lignocellulose Decay Capabilities.</title>
        <authorList>
            <person name="Nagy L.G."/>
            <person name="Riley R."/>
            <person name="Tritt A."/>
            <person name="Adam C."/>
            <person name="Daum C."/>
            <person name="Floudas D."/>
            <person name="Sun H."/>
            <person name="Yadav J.S."/>
            <person name="Pangilinan J."/>
            <person name="Larsson K.H."/>
            <person name="Matsuura K."/>
            <person name="Barry K."/>
            <person name="Labutti K."/>
            <person name="Kuo R."/>
            <person name="Ohm R.A."/>
            <person name="Bhattacharya S.S."/>
            <person name="Shirouzu T."/>
            <person name="Yoshinaga Y."/>
            <person name="Martin F.M."/>
            <person name="Grigoriev I.V."/>
            <person name="Hibbett D.S."/>
        </authorList>
    </citation>
    <scope>NUCLEOTIDE SEQUENCE [LARGE SCALE GENOMIC DNA]</scope>
    <source>
        <strain evidence="2 3">93-53</strain>
    </source>
</reference>
<gene>
    <name evidence="2" type="ORF">LAESUDRAFT_749179</name>
</gene>
<keyword evidence="3" id="KW-1185">Reference proteome</keyword>
<evidence type="ECO:0000256" key="1">
    <source>
        <dbReference type="SAM" id="MobiDB-lite"/>
    </source>
</evidence>
<accession>A0A165EYH0</accession>
<sequence length="184" mass="19744">MSYKPLKVSIVATRTSTSVQNIPRSLVAIDSASVYSLGGSMAVPAFPAYRVSHSPIFSLVQYSQPSIRFVQQPKSGVGSLPFLTDLTQKNNNPTRQAYVHTDSSTAWPNDISTYSINPESGDVDPSQRAEYDKSPARTSLGQTTSADHIPVAHGISGSPEAQVLAETETKFRSPVGASLSESER</sequence>
<evidence type="ECO:0000313" key="3">
    <source>
        <dbReference type="Proteomes" id="UP000076871"/>
    </source>
</evidence>
<feature type="compositionally biased region" description="Basic and acidic residues" evidence="1">
    <location>
        <begin position="125"/>
        <end position="135"/>
    </location>
</feature>
<dbReference type="RefSeq" id="XP_040765721.1">
    <property type="nucleotide sequence ID" value="XM_040911549.1"/>
</dbReference>
<dbReference type="EMBL" id="KV427617">
    <property type="protein sequence ID" value="KZT07981.1"/>
    <property type="molecule type" value="Genomic_DNA"/>
</dbReference>
<feature type="compositionally biased region" description="Polar residues" evidence="1">
    <location>
        <begin position="109"/>
        <end position="118"/>
    </location>
</feature>
<proteinExistence type="predicted"/>
<dbReference type="GeneID" id="63828577"/>
<organism evidence="2 3">
    <name type="scientific">Laetiporus sulphureus 93-53</name>
    <dbReference type="NCBI Taxonomy" id="1314785"/>
    <lineage>
        <taxon>Eukaryota</taxon>
        <taxon>Fungi</taxon>
        <taxon>Dikarya</taxon>
        <taxon>Basidiomycota</taxon>
        <taxon>Agaricomycotina</taxon>
        <taxon>Agaricomycetes</taxon>
        <taxon>Polyporales</taxon>
        <taxon>Laetiporus</taxon>
    </lineage>
</organism>
<name>A0A165EYH0_9APHY</name>
<feature type="compositionally biased region" description="Polar residues" evidence="1">
    <location>
        <begin position="136"/>
        <end position="146"/>
    </location>
</feature>
<dbReference type="InParanoid" id="A0A165EYH0"/>
<feature type="region of interest" description="Disordered" evidence="1">
    <location>
        <begin position="109"/>
        <end position="162"/>
    </location>
</feature>
<dbReference type="AlphaFoldDB" id="A0A165EYH0"/>